<feature type="transmembrane region" description="Helical" evidence="3">
    <location>
        <begin position="40"/>
        <end position="61"/>
    </location>
</feature>
<evidence type="ECO:0000313" key="6">
    <source>
        <dbReference type="Proteomes" id="UP001597519"/>
    </source>
</evidence>
<dbReference type="EMBL" id="JBHUOQ010000005">
    <property type="protein sequence ID" value="MFD2831492.1"/>
    <property type="molecule type" value="Genomic_DNA"/>
</dbReference>
<dbReference type="PANTHER" id="PTHR37312">
    <property type="entry name" value="MEMBRANE-BOUND ACYLTRANSFERASE YKRP-RELATED"/>
    <property type="match status" value="1"/>
</dbReference>
<feature type="transmembrane region" description="Helical" evidence="3">
    <location>
        <begin position="226"/>
        <end position="246"/>
    </location>
</feature>
<dbReference type="GO" id="GO:0016746">
    <property type="term" value="F:acyltransferase activity"/>
    <property type="evidence" value="ECO:0007669"/>
    <property type="project" value="UniProtKB-KW"/>
</dbReference>
<feature type="transmembrane region" description="Helical" evidence="3">
    <location>
        <begin position="185"/>
        <end position="202"/>
    </location>
</feature>
<protein>
    <submittedName>
        <fullName evidence="5">Acyltransferase family protein</fullName>
    </submittedName>
</protein>
<feature type="transmembrane region" description="Helical" evidence="3">
    <location>
        <begin position="253"/>
        <end position="274"/>
    </location>
</feature>
<keyword evidence="3" id="KW-1133">Transmembrane helix</keyword>
<feature type="domain" description="Acyltransferase 3" evidence="4">
    <location>
        <begin position="4"/>
        <end position="304"/>
    </location>
</feature>
<dbReference type="InterPro" id="IPR052734">
    <property type="entry name" value="Nod_factor_acetyltransferase"/>
</dbReference>
<dbReference type="Pfam" id="PF01757">
    <property type="entry name" value="Acyl_transf_3"/>
    <property type="match status" value="1"/>
</dbReference>
<dbReference type="InterPro" id="IPR002656">
    <property type="entry name" value="Acyl_transf_3_dom"/>
</dbReference>
<evidence type="ECO:0000313" key="5">
    <source>
        <dbReference type="EMBL" id="MFD2831492.1"/>
    </source>
</evidence>
<feature type="transmembrane region" description="Helical" evidence="3">
    <location>
        <begin position="286"/>
        <end position="312"/>
    </location>
</feature>
<evidence type="ECO:0000256" key="2">
    <source>
        <dbReference type="ARBA" id="ARBA00007400"/>
    </source>
</evidence>
<organism evidence="5 6">
    <name type="scientific">Corticicoccus populi</name>
    <dbReference type="NCBI Taxonomy" id="1812821"/>
    <lineage>
        <taxon>Bacteria</taxon>
        <taxon>Bacillati</taxon>
        <taxon>Bacillota</taxon>
        <taxon>Bacilli</taxon>
        <taxon>Bacillales</taxon>
        <taxon>Staphylococcaceae</taxon>
        <taxon>Corticicoccus</taxon>
    </lineage>
</organism>
<comment type="caution">
    <text evidence="5">The sequence shown here is derived from an EMBL/GenBank/DDBJ whole genome shotgun (WGS) entry which is preliminary data.</text>
</comment>
<proteinExistence type="inferred from homology"/>
<keyword evidence="3" id="KW-0812">Transmembrane</keyword>
<comment type="subcellular location">
    <subcellularLocation>
        <location evidence="1">Membrane</location>
    </subcellularLocation>
</comment>
<keyword evidence="3" id="KW-0472">Membrane</keyword>
<keyword evidence="6" id="KW-1185">Reference proteome</keyword>
<name>A0ABW5WYA2_9STAP</name>
<keyword evidence="5" id="KW-0808">Transferase</keyword>
<dbReference type="Proteomes" id="UP001597519">
    <property type="component" value="Unassembled WGS sequence"/>
</dbReference>
<evidence type="ECO:0000256" key="3">
    <source>
        <dbReference type="SAM" id="Phobius"/>
    </source>
</evidence>
<feature type="transmembrane region" description="Helical" evidence="3">
    <location>
        <begin position="130"/>
        <end position="146"/>
    </location>
</feature>
<feature type="transmembrane region" description="Helical" evidence="3">
    <location>
        <begin position="105"/>
        <end position="123"/>
    </location>
</feature>
<sequence length="328" mass="37634">MERNAFFDNAKVILIFLVVFGHMIQPFAADSNTINAVYTWIYIFHMPAFIFLAGFFAKGIGDMKYVWNLFKKILIPYLIFQLVYTFYYFGIGKPDWDSSILDPQWSLWFLVSLFSWHMLLIVFKKIPMGFSISAAVLVGIIAGYFGEIGQTLSLSRTLVFFPFFLTGYFLTVSHVMVVKKHFMKIAAVAVMAMFFGLVYFMPDIDTGWLLASQSYSDLGADNEGGIIRFTVYIAATLMTFSIFTFVPTQNLGWITGLGAKTLYVYLLHGFIVQFLRQFDILSVNQWYDFVFIIIMSALIVIVLSSQFILTLTQPLVELRTKKLRALFK</sequence>
<feature type="transmembrane region" description="Helical" evidence="3">
    <location>
        <begin position="12"/>
        <end position="28"/>
    </location>
</feature>
<feature type="transmembrane region" description="Helical" evidence="3">
    <location>
        <begin position="73"/>
        <end position="90"/>
    </location>
</feature>
<dbReference type="PANTHER" id="PTHR37312:SF1">
    <property type="entry name" value="MEMBRANE-BOUND ACYLTRANSFERASE YKRP-RELATED"/>
    <property type="match status" value="1"/>
</dbReference>
<evidence type="ECO:0000256" key="1">
    <source>
        <dbReference type="ARBA" id="ARBA00004370"/>
    </source>
</evidence>
<reference evidence="6" key="1">
    <citation type="journal article" date="2019" name="Int. J. Syst. Evol. Microbiol.">
        <title>The Global Catalogue of Microorganisms (GCM) 10K type strain sequencing project: providing services to taxonomists for standard genome sequencing and annotation.</title>
        <authorList>
            <consortium name="The Broad Institute Genomics Platform"/>
            <consortium name="The Broad Institute Genome Sequencing Center for Infectious Disease"/>
            <person name="Wu L."/>
            <person name="Ma J."/>
        </authorList>
    </citation>
    <scope>NUCLEOTIDE SEQUENCE [LARGE SCALE GENOMIC DNA]</scope>
    <source>
        <strain evidence="6">KCTC 33575</strain>
    </source>
</reference>
<comment type="similarity">
    <text evidence="2">Belongs to the acyltransferase 3 family.</text>
</comment>
<feature type="transmembrane region" description="Helical" evidence="3">
    <location>
        <begin position="158"/>
        <end position="178"/>
    </location>
</feature>
<dbReference type="RefSeq" id="WP_377775929.1">
    <property type="nucleotide sequence ID" value="NZ_JBHUOQ010000005.1"/>
</dbReference>
<gene>
    <name evidence="5" type="ORF">ACFSX4_13530</name>
</gene>
<keyword evidence="5" id="KW-0012">Acyltransferase</keyword>
<evidence type="ECO:0000259" key="4">
    <source>
        <dbReference type="Pfam" id="PF01757"/>
    </source>
</evidence>
<accession>A0ABW5WYA2</accession>